<evidence type="ECO:0000256" key="4">
    <source>
        <dbReference type="PROSITE-ProRule" id="PRU00176"/>
    </source>
</evidence>
<dbReference type="GeneTree" id="ENSGT00940000161325"/>
<dbReference type="Proteomes" id="UP000007646">
    <property type="component" value="Unassembled WGS sequence"/>
</dbReference>
<dbReference type="HOGENOM" id="CLU_012062_23_1_1"/>
<evidence type="ECO:0000256" key="3">
    <source>
        <dbReference type="ARBA" id="ARBA00022884"/>
    </source>
</evidence>
<accession>G3UJR0</accession>
<keyword evidence="3 4" id="KW-0694">RNA-binding</keyword>
<dbReference type="Ensembl" id="ENSLAFT00000025356.1">
    <property type="protein sequence ID" value="ENSLAFP00000028069.1"/>
    <property type="gene ID" value="ENSLAFG00000025902.1"/>
</dbReference>
<proteinExistence type="predicted"/>
<feature type="region of interest" description="Disordered" evidence="5">
    <location>
        <begin position="81"/>
        <end position="110"/>
    </location>
</feature>
<protein>
    <submittedName>
        <fullName evidence="7">PABPN1 like, cytoplasmic</fullName>
    </submittedName>
</protein>
<dbReference type="GO" id="GO:0008143">
    <property type="term" value="F:poly(A) binding"/>
    <property type="evidence" value="ECO:0007669"/>
    <property type="project" value="TreeGrafter"/>
</dbReference>
<dbReference type="Pfam" id="PF00076">
    <property type="entry name" value="RRM_1"/>
    <property type="match status" value="1"/>
</dbReference>
<evidence type="ECO:0000313" key="7">
    <source>
        <dbReference type="Ensembl" id="ENSLAFP00000028069.1"/>
    </source>
</evidence>
<reference evidence="7" key="2">
    <citation type="submission" date="2025-08" db="UniProtKB">
        <authorList>
            <consortium name="Ensembl"/>
        </authorList>
    </citation>
    <scope>IDENTIFICATION</scope>
    <source>
        <strain evidence="7">Isolate ISIS603380</strain>
    </source>
</reference>
<feature type="compositionally biased region" description="Basic and acidic residues" evidence="5">
    <location>
        <begin position="1"/>
        <end position="18"/>
    </location>
</feature>
<evidence type="ECO:0000256" key="5">
    <source>
        <dbReference type="SAM" id="MobiDB-lite"/>
    </source>
</evidence>
<gene>
    <name evidence="7" type="primary">PABPN1L</name>
</gene>
<reference evidence="7 8" key="1">
    <citation type="submission" date="2009-06" db="EMBL/GenBank/DDBJ databases">
        <title>The Genome Sequence of Loxodonta africana (African elephant).</title>
        <authorList>
            <person name="Di Palma F."/>
            <person name="Heiman D."/>
            <person name="Young S."/>
            <person name="Johnson J."/>
            <person name="Lander E.S."/>
            <person name="Lindblad-Toh K."/>
        </authorList>
    </citation>
    <scope>NUCLEOTIDE SEQUENCE [LARGE SCALE GENOMIC DNA]</scope>
    <source>
        <strain evidence="7 8">Isolate ISIS603380</strain>
    </source>
</reference>
<dbReference type="PANTHER" id="PTHR23236:SF27">
    <property type="entry name" value="EMBRYONIC POLYADENYLATE-BINDING PROTEIN 2"/>
    <property type="match status" value="1"/>
</dbReference>
<dbReference type="InterPro" id="IPR000504">
    <property type="entry name" value="RRM_dom"/>
</dbReference>
<keyword evidence="2" id="KW-0963">Cytoplasm</keyword>
<name>G3UJR0_LOXAF</name>
<dbReference type="GO" id="GO:0000288">
    <property type="term" value="P:nuclear-transcribed mRNA catabolic process, deadenylation-dependent decay"/>
    <property type="evidence" value="ECO:0007669"/>
    <property type="project" value="TreeGrafter"/>
</dbReference>
<keyword evidence="8" id="KW-1185">Reference proteome</keyword>
<sequence>PPPRPGSREPPRTLRPRDGGPGVGQGSPLWGQGELDTRPVLAEASVGSRASVLCCQELEAIRLKLWAMEQAGEPPGLPNIQGVVPGEHGGSPTPGNRPGLPFPESPQEKEEVDHRSIYVGNVDYGATAEELEAYFNPCGEIHRVTILCDKFSGHPKGYAYIEFAATTSVQAAVKLDESVFRDRVIKVQPKRTNFPGISSTDRGGLRGHPSARGGAFYRSSLQGGPKFRPRGPNRHRGRGRLSPWFSPY</sequence>
<feature type="domain" description="RRM" evidence="6">
    <location>
        <begin position="115"/>
        <end position="192"/>
    </location>
</feature>
<dbReference type="SMART" id="SM00360">
    <property type="entry name" value="RRM"/>
    <property type="match status" value="1"/>
</dbReference>
<dbReference type="InterPro" id="IPR035979">
    <property type="entry name" value="RBD_domain_sf"/>
</dbReference>
<feature type="region of interest" description="Disordered" evidence="5">
    <location>
        <begin position="1"/>
        <end position="35"/>
    </location>
</feature>
<feature type="region of interest" description="Disordered" evidence="5">
    <location>
        <begin position="214"/>
        <end position="248"/>
    </location>
</feature>
<feature type="compositionally biased region" description="Basic residues" evidence="5">
    <location>
        <begin position="227"/>
        <end position="239"/>
    </location>
</feature>
<organism evidence="7 8">
    <name type="scientific">Loxodonta africana</name>
    <name type="common">African elephant</name>
    <dbReference type="NCBI Taxonomy" id="9785"/>
    <lineage>
        <taxon>Eukaryota</taxon>
        <taxon>Metazoa</taxon>
        <taxon>Chordata</taxon>
        <taxon>Craniata</taxon>
        <taxon>Vertebrata</taxon>
        <taxon>Euteleostomi</taxon>
        <taxon>Mammalia</taxon>
        <taxon>Eutheria</taxon>
        <taxon>Afrotheria</taxon>
        <taxon>Proboscidea</taxon>
        <taxon>Elephantidae</taxon>
        <taxon>Loxodonta</taxon>
    </lineage>
</organism>
<dbReference type="AlphaFoldDB" id="G3UJR0"/>
<evidence type="ECO:0000313" key="8">
    <source>
        <dbReference type="Proteomes" id="UP000007646"/>
    </source>
</evidence>
<dbReference type="PANTHER" id="PTHR23236">
    <property type="entry name" value="EUKARYOTIC TRANSLATION INITIATION FACTOR 4B/4H"/>
    <property type="match status" value="1"/>
</dbReference>
<dbReference type="SUPFAM" id="SSF54928">
    <property type="entry name" value="RNA-binding domain, RBD"/>
    <property type="match status" value="1"/>
</dbReference>
<evidence type="ECO:0000256" key="2">
    <source>
        <dbReference type="ARBA" id="ARBA00022490"/>
    </source>
</evidence>
<dbReference type="OMA" id="QAEGPPW"/>
<reference evidence="7" key="3">
    <citation type="submission" date="2025-09" db="UniProtKB">
        <authorList>
            <consortium name="Ensembl"/>
        </authorList>
    </citation>
    <scope>IDENTIFICATION</scope>
    <source>
        <strain evidence="7">Isolate ISIS603380</strain>
    </source>
</reference>
<dbReference type="STRING" id="9785.ENSLAFP00000028069"/>
<dbReference type="GO" id="GO:0005634">
    <property type="term" value="C:nucleus"/>
    <property type="evidence" value="ECO:0007669"/>
    <property type="project" value="TreeGrafter"/>
</dbReference>
<dbReference type="Gene3D" id="3.30.70.330">
    <property type="match status" value="1"/>
</dbReference>
<dbReference type="FunCoup" id="G3UJR0">
    <property type="interactions" value="76"/>
</dbReference>
<dbReference type="InterPro" id="IPR012677">
    <property type="entry name" value="Nucleotide-bd_a/b_plait_sf"/>
</dbReference>
<dbReference type="InParanoid" id="G3UJR0"/>
<dbReference type="eggNOG" id="KOG4209">
    <property type="taxonomic scope" value="Eukaryota"/>
</dbReference>
<comment type="subcellular location">
    <subcellularLocation>
        <location evidence="1">Cytoplasm</location>
    </subcellularLocation>
</comment>
<evidence type="ECO:0000256" key="1">
    <source>
        <dbReference type="ARBA" id="ARBA00004496"/>
    </source>
</evidence>
<dbReference type="GO" id="GO:0005737">
    <property type="term" value="C:cytoplasm"/>
    <property type="evidence" value="ECO:0007669"/>
    <property type="project" value="UniProtKB-SubCell"/>
</dbReference>
<dbReference type="PROSITE" id="PS50102">
    <property type="entry name" value="RRM"/>
    <property type="match status" value="1"/>
</dbReference>
<evidence type="ECO:0000259" key="6">
    <source>
        <dbReference type="PROSITE" id="PS50102"/>
    </source>
</evidence>